<dbReference type="Pfam" id="PF08450">
    <property type="entry name" value="SGL"/>
    <property type="match status" value="1"/>
</dbReference>
<evidence type="ECO:0000256" key="4">
    <source>
        <dbReference type="SAM" id="Coils"/>
    </source>
</evidence>
<dbReference type="InterPro" id="IPR004358">
    <property type="entry name" value="Sig_transdc_His_kin-like_C"/>
</dbReference>
<dbReference type="Proteomes" id="UP000473278">
    <property type="component" value="Unassembled WGS sequence"/>
</dbReference>
<dbReference type="PANTHER" id="PTHR43547:SF2">
    <property type="entry name" value="HYBRID SIGNAL TRANSDUCTION HISTIDINE KINASE C"/>
    <property type="match status" value="1"/>
</dbReference>
<dbReference type="AlphaFoldDB" id="A0A6M1SWF9"/>
<evidence type="ECO:0000256" key="1">
    <source>
        <dbReference type="ARBA" id="ARBA00000085"/>
    </source>
</evidence>
<dbReference type="InterPro" id="IPR003661">
    <property type="entry name" value="HisK_dim/P_dom"/>
</dbReference>
<dbReference type="InterPro" id="IPR003594">
    <property type="entry name" value="HATPase_dom"/>
</dbReference>
<keyword evidence="5" id="KW-0732">Signal</keyword>
<accession>A0A6M1SWF9</accession>
<dbReference type="Gene3D" id="1.10.287.130">
    <property type="match status" value="1"/>
</dbReference>
<sequence>MKIIITCSLLVVAVYCLHVNDLSAQTADQLIDNALLTLGQDSESPELGPVEFELIDAPGIAITEDPNGFMWFGGSDGLYRYDGHEYVHFRHEPQDSMSLSDNWVESLYADSEGMVWVGTFGGGLNRFDLETNTFTHFRHQAENPASLSQDTVTAIIEDSKGTLWIGTHGGLNRYDKKSGTFTRYLHDPEDPTSLSNNQVRTLYEDAEGTLWIGTGSPNLTETPGAGGGLNRFHPETQTFTQYLHDPGDSTSLINNKIMSLYEDSRGTFWVGTSGDGLHSMNRKTGNFIRHRFDPKEPTKLSRPFISGSTGVEDGCVGFRCGGVSFIHEDPHGILWIGGLEGGLNRYDLQTGAMSHHESTNSSLFDNSIWSAHESNDGTLWIGAWSGMYKVYASVNSFPLFQNAGDFIISFTEDSDHNIWIGNWYSSLYKIDRTNGFYTNYIPQENDSTSLHSLSVVATRIDPSGNLFVLYGNGGFSQYNNSKDSFEHFFMAPEIRTELDNSRAFVEDTQKRLWVGTIEKGLYQLDLQSETIVNHYTKIQDDSTSLIDNTIQVIHESKNGDLWIGTENGLNTFKKNSNRFSSEIAFQRFLEGKFINSVFEDLEGNIWIGTWGDGLYSFNLITGRSQHYSTSDGLPSDKVAAILEGDDDFFWISTSEGQRSNPTHGKISRFDPKEKSFINFGSHDGLPEIGFLNAALKTHDGLLFFGGVGGFTIVDPTKIHEPIKHSPKIALTGFRISNEEILQAPNGILERPVYLEDSIELSYQQNDVTFDYTAFSYSDSEQIQYEYQLKPYDSEWVSARSQRSARYSQIPPGEYQFRVRFIDGRGAYSANEAAIGIRILSPWWRTWWGYGLYALVFAAGVYAVDRFQRRRLIAKEREKVHERELEQAKEIERAYQKLETTHKKLASAHENLKSAQDQLVQQEKLASLGQLTAGIAHEIKNPLNFVTNFSDLSIEMIEEARVELQALSNQLATEDRKRVDETLEILDDVKPNLEKIQAHGKRADRIVKSMLQHSKGGTGKRELNDLNAIVKEFTNLSFHGMRASKQPIDVIIDLQLDDTVGKVTLIGEDFSRVIVNLCNNAFDAMREKLSENPDENYKPKLTVRTLRKEDTVTIEIQDNGPGIPDDIKDKILQPFFTTKHGNAGTGLGLSITHDIIKAHGGGIDIKSSCQGTIFSVTLIT</sequence>
<dbReference type="Gene3D" id="2.130.10.10">
    <property type="entry name" value="YVTN repeat-like/Quinoprotein amine dehydrogenase"/>
    <property type="match status" value="3"/>
</dbReference>
<reference evidence="7 8" key="1">
    <citation type="submission" date="2020-02" db="EMBL/GenBank/DDBJ databases">
        <title>Balneolaceae bacterium YR4-1, complete genome.</title>
        <authorList>
            <person name="Li Y."/>
            <person name="Wu S."/>
        </authorList>
    </citation>
    <scope>NUCLEOTIDE SEQUENCE [LARGE SCALE GENOMIC DNA]</scope>
    <source>
        <strain evidence="7 8">YR4-1</strain>
    </source>
</reference>
<dbReference type="InterPro" id="IPR036097">
    <property type="entry name" value="HisK_dim/P_sf"/>
</dbReference>
<dbReference type="SUPFAM" id="SSF55874">
    <property type="entry name" value="ATPase domain of HSP90 chaperone/DNA topoisomerase II/histidine kinase"/>
    <property type="match status" value="1"/>
</dbReference>
<dbReference type="FunFam" id="2.60.40.10:FF:000791">
    <property type="entry name" value="Two-component system sensor histidine kinase/response regulator"/>
    <property type="match status" value="1"/>
</dbReference>
<comment type="caution">
    <text evidence="7">The sequence shown here is derived from an EMBL/GenBank/DDBJ whole genome shotgun (WGS) entry which is preliminary data.</text>
</comment>
<dbReference type="SUPFAM" id="SSF63829">
    <property type="entry name" value="Calcium-dependent phosphotriesterase"/>
    <property type="match status" value="1"/>
</dbReference>
<keyword evidence="3" id="KW-0597">Phosphoprotein</keyword>
<gene>
    <name evidence="7" type="ORF">G3570_12095</name>
</gene>
<dbReference type="CDD" id="cd00082">
    <property type="entry name" value="HisKA"/>
    <property type="match status" value="1"/>
</dbReference>
<dbReference type="RefSeq" id="WP_165142739.1">
    <property type="nucleotide sequence ID" value="NZ_JAALLT010000004.1"/>
</dbReference>
<dbReference type="PROSITE" id="PS50109">
    <property type="entry name" value="HIS_KIN"/>
    <property type="match status" value="1"/>
</dbReference>
<evidence type="ECO:0000313" key="8">
    <source>
        <dbReference type="Proteomes" id="UP000473278"/>
    </source>
</evidence>
<dbReference type="Pfam" id="PF02518">
    <property type="entry name" value="HATPase_c"/>
    <property type="match status" value="1"/>
</dbReference>
<dbReference type="SUPFAM" id="SSF47384">
    <property type="entry name" value="Homodimeric domain of signal transducing histidine kinase"/>
    <property type="match status" value="1"/>
</dbReference>
<dbReference type="InterPro" id="IPR005467">
    <property type="entry name" value="His_kinase_dom"/>
</dbReference>
<organism evidence="7 8">
    <name type="scientific">Halalkalibaculum roseum</name>
    <dbReference type="NCBI Taxonomy" id="2709311"/>
    <lineage>
        <taxon>Bacteria</taxon>
        <taxon>Pseudomonadati</taxon>
        <taxon>Balneolota</taxon>
        <taxon>Balneolia</taxon>
        <taxon>Balneolales</taxon>
        <taxon>Balneolaceae</taxon>
        <taxon>Halalkalibaculum</taxon>
    </lineage>
</organism>
<dbReference type="GO" id="GO:0000155">
    <property type="term" value="F:phosphorelay sensor kinase activity"/>
    <property type="evidence" value="ECO:0007669"/>
    <property type="project" value="InterPro"/>
</dbReference>
<dbReference type="PANTHER" id="PTHR43547">
    <property type="entry name" value="TWO-COMPONENT HISTIDINE KINASE"/>
    <property type="match status" value="1"/>
</dbReference>
<proteinExistence type="predicted"/>
<dbReference type="Pfam" id="PF07495">
    <property type="entry name" value="Y_Y_Y"/>
    <property type="match status" value="1"/>
</dbReference>
<feature type="domain" description="Histidine kinase" evidence="6">
    <location>
        <begin position="933"/>
        <end position="1179"/>
    </location>
</feature>
<dbReference type="InterPro" id="IPR011047">
    <property type="entry name" value="Quinoprotein_ADH-like_sf"/>
</dbReference>
<dbReference type="InterPro" id="IPR036890">
    <property type="entry name" value="HATPase_C_sf"/>
</dbReference>
<feature type="signal peptide" evidence="5">
    <location>
        <begin position="1"/>
        <end position="24"/>
    </location>
</feature>
<feature type="coiled-coil region" evidence="4">
    <location>
        <begin position="880"/>
        <end position="924"/>
    </location>
</feature>
<dbReference type="InterPro" id="IPR015943">
    <property type="entry name" value="WD40/YVTN_repeat-like_dom_sf"/>
</dbReference>
<dbReference type="InterPro" id="IPR011123">
    <property type="entry name" value="Y_Y_Y"/>
</dbReference>
<evidence type="ECO:0000256" key="5">
    <source>
        <dbReference type="SAM" id="SignalP"/>
    </source>
</evidence>
<dbReference type="InterPro" id="IPR013783">
    <property type="entry name" value="Ig-like_fold"/>
</dbReference>
<dbReference type="InterPro" id="IPR013658">
    <property type="entry name" value="SGL"/>
</dbReference>
<evidence type="ECO:0000313" key="7">
    <source>
        <dbReference type="EMBL" id="NGP77380.1"/>
    </source>
</evidence>
<keyword evidence="4" id="KW-0175">Coiled coil</keyword>
<evidence type="ECO:0000256" key="3">
    <source>
        <dbReference type="ARBA" id="ARBA00022553"/>
    </source>
</evidence>
<dbReference type="EC" id="2.7.13.3" evidence="2"/>
<dbReference type="InterPro" id="IPR011110">
    <property type="entry name" value="Reg_prop"/>
</dbReference>
<dbReference type="Pfam" id="PF00512">
    <property type="entry name" value="HisKA"/>
    <property type="match status" value="1"/>
</dbReference>
<comment type="catalytic activity">
    <reaction evidence="1">
        <text>ATP + protein L-histidine = ADP + protein N-phospho-L-histidine.</text>
        <dbReference type="EC" id="2.7.13.3"/>
    </reaction>
</comment>
<keyword evidence="8" id="KW-1185">Reference proteome</keyword>
<dbReference type="EMBL" id="JAALLT010000004">
    <property type="protein sequence ID" value="NGP77380.1"/>
    <property type="molecule type" value="Genomic_DNA"/>
</dbReference>
<dbReference type="CDD" id="cd00075">
    <property type="entry name" value="HATPase"/>
    <property type="match status" value="1"/>
</dbReference>
<dbReference type="Pfam" id="PF07494">
    <property type="entry name" value="Reg_prop"/>
    <property type="match status" value="2"/>
</dbReference>
<dbReference type="SUPFAM" id="SSF50998">
    <property type="entry name" value="Quinoprotein alcohol dehydrogenase-like"/>
    <property type="match status" value="1"/>
</dbReference>
<dbReference type="PRINTS" id="PR00344">
    <property type="entry name" value="BCTRLSENSOR"/>
</dbReference>
<protein>
    <recommendedName>
        <fullName evidence="2">histidine kinase</fullName>
        <ecNumber evidence="2">2.7.13.3</ecNumber>
    </recommendedName>
</protein>
<name>A0A6M1SWF9_9BACT</name>
<dbReference type="SMART" id="SM00388">
    <property type="entry name" value="HisKA"/>
    <property type="match status" value="1"/>
</dbReference>
<evidence type="ECO:0000256" key="2">
    <source>
        <dbReference type="ARBA" id="ARBA00012438"/>
    </source>
</evidence>
<dbReference type="SMART" id="SM00387">
    <property type="entry name" value="HATPase_c"/>
    <property type="match status" value="1"/>
</dbReference>
<dbReference type="Gene3D" id="2.60.40.10">
    <property type="entry name" value="Immunoglobulins"/>
    <property type="match status" value="1"/>
</dbReference>
<feature type="chain" id="PRO_5027074148" description="histidine kinase" evidence="5">
    <location>
        <begin position="25"/>
        <end position="1179"/>
    </location>
</feature>
<evidence type="ECO:0000259" key="6">
    <source>
        <dbReference type="PROSITE" id="PS50109"/>
    </source>
</evidence>
<dbReference type="Gene3D" id="3.30.565.10">
    <property type="entry name" value="Histidine kinase-like ATPase, C-terminal domain"/>
    <property type="match status" value="1"/>
</dbReference>